<dbReference type="Proteomes" id="UP000770015">
    <property type="component" value="Unassembled WGS sequence"/>
</dbReference>
<dbReference type="AlphaFoldDB" id="A0A9P8V9A7"/>
<comment type="caution">
    <text evidence="1">The sequence shown here is derived from an EMBL/GenBank/DDBJ whole genome shotgun (WGS) entry which is preliminary data.</text>
</comment>
<proteinExistence type="predicted"/>
<protein>
    <submittedName>
        <fullName evidence="1">Uncharacterized protein</fullName>
    </submittedName>
</protein>
<evidence type="ECO:0000313" key="1">
    <source>
        <dbReference type="EMBL" id="KAH6684877.1"/>
    </source>
</evidence>
<reference evidence="1" key="1">
    <citation type="journal article" date="2021" name="Nat. Commun.">
        <title>Genetic determinants of endophytism in the Arabidopsis root mycobiome.</title>
        <authorList>
            <person name="Mesny F."/>
            <person name="Miyauchi S."/>
            <person name="Thiergart T."/>
            <person name="Pickel B."/>
            <person name="Atanasova L."/>
            <person name="Karlsson M."/>
            <person name="Huettel B."/>
            <person name="Barry K.W."/>
            <person name="Haridas S."/>
            <person name="Chen C."/>
            <person name="Bauer D."/>
            <person name="Andreopoulos W."/>
            <person name="Pangilinan J."/>
            <person name="LaButti K."/>
            <person name="Riley R."/>
            <person name="Lipzen A."/>
            <person name="Clum A."/>
            <person name="Drula E."/>
            <person name="Henrissat B."/>
            <person name="Kohler A."/>
            <person name="Grigoriev I.V."/>
            <person name="Martin F.M."/>
            <person name="Hacquard S."/>
        </authorList>
    </citation>
    <scope>NUCLEOTIDE SEQUENCE</scope>
    <source>
        <strain evidence="1">MPI-SDFR-AT-0117</strain>
    </source>
</reference>
<sequence>MLRNRRFDILLPLCHVVVNAKPLITTREATVLTFSRRSWPYLYNQPANRSADSSTARSSFVISMCPGLEGQAGTRPVVLAHVGAPLSPDPLDSAWPLLVRSECPALDGNILHAFRGRCRASRSAFTVGCAGHSTERGATTLSLPSRRTGASRQYPPRGLEFTMMDMGIKGFPGLLVVSFDFFHARARPGDKSSPAISDARPHDPRLYPGFPALCLPWRR</sequence>
<gene>
    <name evidence="1" type="ORF">F5X68DRAFT_20965</name>
</gene>
<evidence type="ECO:0000313" key="2">
    <source>
        <dbReference type="Proteomes" id="UP000770015"/>
    </source>
</evidence>
<keyword evidence="2" id="KW-1185">Reference proteome</keyword>
<organism evidence="1 2">
    <name type="scientific">Plectosphaerella plurivora</name>
    <dbReference type="NCBI Taxonomy" id="936078"/>
    <lineage>
        <taxon>Eukaryota</taxon>
        <taxon>Fungi</taxon>
        <taxon>Dikarya</taxon>
        <taxon>Ascomycota</taxon>
        <taxon>Pezizomycotina</taxon>
        <taxon>Sordariomycetes</taxon>
        <taxon>Hypocreomycetidae</taxon>
        <taxon>Glomerellales</taxon>
        <taxon>Plectosphaerellaceae</taxon>
        <taxon>Plectosphaerella</taxon>
    </lineage>
</organism>
<dbReference type="EMBL" id="JAGSXJ010000016">
    <property type="protein sequence ID" value="KAH6684877.1"/>
    <property type="molecule type" value="Genomic_DNA"/>
</dbReference>
<accession>A0A9P8V9A7</accession>
<name>A0A9P8V9A7_9PEZI</name>